<comment type="caution">
    <text evidence="2">The sequence shown here is derived from an EMBL/GenBank/DDBJ whole genome shotgun (WGS) entry which is preliminary data.</text>
</comment>
<dbReference type="Proteomes" id="UP001201262">
    <property type="component" value="Unassembled WGS sequence"/>
</dbReference>
<evidence type="ECO:0000313" key="2">
    <source>
        <dbReference type="EMBL" id="KAH8705449.1"/>
    </source>
</evidence>
<organism evidence="2 3">
    <name type="scientific">Talaromyces proteolyticus</name>
    <dbReference type="NCBI Taxonomy" id="1131652"/>
    <lineage>
        <taxon>Eukaryota</taxon>
        <taxon>Fungi</taxon>
        <taxon>Dikarya</taxon>
        <taxon>Ascomycota</taxon>
        <taxon>Pezizomycotina</taxon>
        <taxon>Eurotiomycetes</taxon>
        <taxon>Eurotiomycetidae</taxon>
        <taxon>Eurotiales</taxon>
        <taxon>Trichocomaceae</taxon>
        <taxon>Talaromyces</taxon>
        <taxon>Talaromyces sect. Bacilispori</taxon>
    </lineage>
</organism>
<reference evidence="2" key="1">
    <citation type="submission" date="2021-12" db="EMBL/GenBank/DDBJ databases">
        <title>Convergent genome expansion in fungi linked to evolution of root-endophyte symbiosis.</title>
        <authorList>
            <consortium name="DOE Joint Genome Institute"/>
            <person name="Ke Y.-H."/>
            <person name="Bonito G."/>
            <person name="Liao H.-L."/>
            <person name="Looney B."/>
            <person name="Rojas-Flechas A."/>
            <person name="Nash J."/>
            <person name="Hameed K."/>
            <person name="Schadt C."/>
            <person name="Martin F."/>
            <person name="Crous P.W."/>
            <person name="Miettinen O."/>
            <person name="Magnuson J.K."/>
            <person name="Labbe J."/>
            <person name="Jacobson D."/>
            <person name="Doktycz M.J."/>
            <person name="Veneault-Fourrey C."/>
            <person name="Kuo A."/>
            <person name="Mondo S."/>
            <person name="Calhoun S."/>
            <person name="Riley R."/>
            <person name="Ohm R."/>
            <person name="LaButti K."/>
            <person name="Andreopoulos B."/>
            <person name="Pangilinan J."/>
            <person name="Nolan M."/>
            <person name="Tritt A."/>
            <person name="Clum A."/>
            <person name="Lipzen A."/>
            <person name="Daum C."/>
            <person name="Barry K."/>
            <person name="Grigoriev I.V."/>
            <person name="Vilgalys R."/>
        </authorList>
    </citation>
    <scope>NUCLEOTIDE SEQUENCE</scope>
    <source>
        <strain evidence="2">PMI_201</strain>
    </source>
</reference>
<dbReference type="GO" id="GO:0043386">
    <property type="term" value="P:mycotoxin biosynthetic process"/>
    <property type="evidence" value="ECO:0007669"/>
    <property type="project" value="InterPro"/>
</dbReference>
<comment type="similarity">
    <text evidence="1">Belongs to the ustYa family.</text>
</comment>
<proteinExistence type="inferred from homology"/>
<dbReference type="GeneID" id="70243759"/>
<accession>A0AAD4L1K1</accession>
<dbReference type="InterPro" id="IPR021765">
    <property type="entry name" value="UstYa-like"/>
</dbReference>
<dbReference type="PANTHER" id="PTHR33365:SF6">
    <property type="entry name" value="OXIDASE USTYA"/>
    <property type="match status" value="1"/>
</dbReference>
<gene>
    <name evidence="2" type="ORF">BGW36DRAFT_353856</name>
</gene>
<name>A0AAD4L1K1_9EURO</name>
<dbReference type="PANTHER" id="PTHR33365">
    <property type="entry name" value="YALI0B05434P"/>
    <property type="match status" value="1"/>
</dbReference>
<dbReference type="Pfam" id="PF11807">
    <property type="entry name" value="UstYa"/>
    <property type="match status" value="1"/>
</dbReference>
<sequence length="141" mass="16422">MRDHMKLHPEAAPTSENSTNYHYMVAGYHQLHCLHVVRDSIYYLNGTLSEWHGEGGFLWDHVLHCVEAIRQALQCSLDPTLIPLENSWPGIPNGQMHICRNSEALRKWTAKYSYPKPTFTRQQEQPHTQEWIEKMKLAGQI</sequence>
<evidence type="ECO:0000313" key="3">
    <source>
        <dbReference type="Proteomes" id="UP001201262"/>
    </source>
</evidence>
<dbReference type="AlphaFoldDB" id="A0AAD4L1K1"/>
<protein>
    <submittedName>
        <fullName evidence="2">Uncharacterized protein</fullName>
    </submittedName>
</protein>
<keyword evidence="3" id="KW-1185">Reference proteome</keyword>
<dbReference type="RefSeq" id="XP_046078070.1">
    <property type="nucleotide sequence ID" value="XM_046213472.1"/>
</dbReference>
<dbReference type="EMBL" id="JAJTJA010000001">
    <property type="protein sequence ID" value="KAH8705449.1"/>
    <property type="molecule type" value="Genomic_DNA"/>
</dbReference>
<evidence type="ECO:0000256" key="1">
    <source>
        <dbReference type="ARBA" id="ARBA00035112"/>
    </source>
</evidence>